<protein>
    <submittedName>
        <fullName evidence="3">Uncharacterized protein</fullName>
    </submittedName>
</protein>
<accession>A0A0E0BKY5</accession>
<evidence type="ECO:0000313" key="4">
    <source>
        <dbReference type="Proteomes" id="UP000026961"/>
    </source>
</evidence>
<name>A0A0E0BKY5_9ORYZ</name>
<evidence type="ECO:0000313" key="3">
    <source>
        <dbReference type="EnsemblPlants" id="OGLUM11G18460.1"/>
    </source>
</evidence>
<organism evidence="3">
    <name type="scientific">Oryza glumipatula</name>
    <dbReference type="NCBI Taxonomy" id="40148"/>
    <lineage>
        <taxon>Eukaryota</taxon>
        <taxon>Viridiplantae</taxon>
        <taxon>Streptophyta</taxon>
        <taxon>Embryophyta</taxon>
        <taxon>Tracheophyta</taxon>
        <taxon>Spermatophyta</taxon>
        <taxon>Magnoliopsida</taxon>
        <taxon>Liliopsida</taxon>
        <taxon>Poales</taxon>
        <taxon>Poaceae</taxon>
        <taxon>BOP clade</taxon>
        <taxon>Oryzoideae</taxon>
        <taxon>Oryzeae</taxon>
        <taxon>Oryzinae</taxon>
        <taxon>Oryza</taxon>
    </lineage>
</organism>
<proteinExistence type="predicted"/>
<dbReference type="AlphaFoldDB" id="A0A0E0BKY5"/>
<evidence type="ECO:0000256" key="1">
    <source>
        <dbReference type="SAM" id="MobiDB-lite"/>
    </source>
</evidence>
<sequence>MGGWVAEQASEAGCPTSGGGGSVCAATGIPKMVHNGAGNETLDRGRGGAAMVGAGLAGVVVAAVVAVVVGAVAGAGWWAPRRGLGWRGWSARWRAQASCWSRPVVWWSAPPRGLVPATSPSSVPPPPPSNSISSRTYVGSLTTSTTRTSRSTLPS</sequence>
<feature type="compositionally biased region" description="Low complexity" evidence="1">
    <location>
        <begin position="130"/>
        <end position="155"/>
    </location>
</feature>
<reference evidence="3" key="1">
    <citation type="submission" date="2015-04" db="UniProtKB">
        <authorList>
            <consortium name="EnsemblPlants"/>
        </authorList>
    </citation>
    <scope>IDENTIFICATION</scope>
</reference>
<keyword evidence="2" id="KW-0812">Transmembrane</keyword>
<feature type="region of interest" description="Disordered" evidence="1">
    <location>
        <begin position="115"/>
        <end position="155"/>
    </location>
</feature>
<evidence type="ECO:0000256" key="2">
    <source>
        <dbReference type="SAM" id="Phobius"/>
    </source>
</evidence>
<dbReference type="HOGENOM" id="CLU_143113_0_0_1"/>
<feature type="transmembrane region" description="Helical" evidence="2">
    <location>
        <begin position="49"/>
        <end position="79"/>
    </location>
</feature>
<keyword evidence="4" id="KW-1185">Reference proteome</keyword>
<dbReference type="Proteomes" id="UP000026961">
    <property type="component" value="Chromosome 11"/>
</dbReference>
<dbReference type="STRING" id="40148.A0A0E0BKY5"/>
<dbReference type="EnsemblPlants" id="OGLUM11G18460.1">
    <property type="protein sequence ID" value="OGLUM11G18460.1"/>
    <property type="gene ID" value="OGLUM11G18460"/>
</dbReference>
<dbReference type="EnsemblPlants" id="OGLUM11G18460.2">
    <property type="protein sequence ID" value="OGLUM11G18460.2"/>
    <property type="gene ID" value="OGLUM11G18460"/>
</dbReference>
<dbReference type="Gramene" id="OGLUM11G18460.1">
    <property type="protein sequence ID" value="OGLUM11G18460.1"/>
    <property type="gene ID" value="OGLUM11G18460"/>
</dbReference>
<reference evidence="3" key="2">
    <citation type="submission" date="2018-05" db="EMBL/GenBank/DDBJ databases">
        <title>OgluRS3 (Oryza glumaepatula Reference Sequence Version 3).</title>
        <authorList>
            <person name="Zhang J."/>
            <person name="Kudrna D."/>
            <person name="Lee S."/>
            <person name="Talag J."/>
            <person name="Welchert J."/>
            <person name="Wing R.A."/>
        </authorList>
    </citation>
    <scope>NUCLEOTIDE SEQUENCE [LARGE SCALE GENOMIC DNA]</scope>
</reference>
<keyword evidence="2" id="KW-0472">Membrane</keyword>
<keyword evidence="2" id="KW-1133">Transmembrane helix</keyword>
<dbReference type="Gramene" id="OGLUM11G18460.2">
    <property type="protein sequence ID" value="OGLUM11G18460.2"/>
    <property type="gene ID" value="OGLUM11G18460"/>
</dbReference>